<reference evidence="3 4" key="1">
    <citation type="submission" date="2020-07" db="EMBL/GenBank/DDBJ databases">
        <title>Vallitalea guaymasensis genome.</title>
        <authorList>
            <person name="Postec A."/>
        </authorList>
    </citation>
    <scope>NUCLEOTIDE SEQUENCE [LARGE SCALE GENOMIC DNA]</scope>
    <source>
        <strain evidence="3 4">Ra1766G1</strain>
    </source>
</reference>
<organism evidence="3 4">
    <name type="scientific">Vallitalea guaymasensis</name>
    <dbReference type="NCBI Taxonomy" id="1185412"/>
    <lineage>
        <taxon>Bacteria</taxon>
        <taxon>Bacillati</taxon>
        <taxon>Bacillota</taxon>
        <taxon>Clostridia</taxon>
        <taxon>Lachnospirales</taxon>
        <taxon>Vallitaleaceae</taxon>
        <taxon>Vallitalea</taxon>
    </lineage>
</organism>
<evidence type="ECO:0000256" key="1">
    <source>
        <dbReference type="ARBA" id="ARBA00023125"/>
    </source>
</evidence>
<dbReference type="CDD" id="cd00093">
    <property type="entry name" value="HTH_XRE"/>
    <property type="match status" value="1"/>
</dbReference>
<evidence type="ECO:0000313" key="3">
    <source>
        <dbReference type="EMBL" id="QUH28296.1"/>
    </source>
</evidence>
<feature type="domain" description="HTH cro/C1-type" evidence="2">
    <location>
        <begin position="6"/>
        <end position="60"/>
    </location>
</feature>
<dbReference type="Proteomes" id="UP000677305">
    <property type="component" value="Chromosome"/>
</dbReference>
<evidence type="ECO:0000259" key="2">
    <source>
        <dbReference type="PROSITE" id="PS50943"/>
    </source>
</evidence>
<dbReference type="KEGG" id="vgu:HYG85_04935"/>
<dbReference type="GO" id="GO:0003677">
    <property type="term" value="F:DNA binding"/>
    <property type="evidence" value="ECO:0007669"/>
    <property type="project" value="UniProtKB-KW"/>
</dbReference>
<accession>A0A8J8M8H0</accession>
<dbReference type="Gene3D" id="1.10.260.40">
    <property type="entry name" value="lambda repressor-like DNA-binding domains"/>
    <property type="match status" value="1"/>
</dbReference>
<dbReference type="SUPFAM" id="SSF47413">
    <property type="entry name" value="lambda repressor-like DNA-binding domains"/>
    <property type="match status" value="1"/>
</dbReference>
<name>A0A8J8M8H0_9FIRM</name>
<sequence length="130" mass="14904">MFSNRLKALRIKNNMTQEELGKKVNLKKAAISKYENGKLQPNIDMIIKFAEIFGVSVDYISGRSDKLTPISNNKTNNEVDKKLDNFIEEIEKIDGLMFSGKPMDESTKDVLLKMLRTTKDMAKKMNENNK</sequence>
<dbReference type="Pfam" id="PF01381">
    <property type="entry name" value="HTH_3"/>
    <property type="match status" value="1"/>
</dbReference>
<proteinExistence type="predicted"/>
<dbReference type="EMBL" id="CP058561">
    <property type="protein sequence ID" value="QUH28296.1"/>
    <property type="molecule type" value="Genomic_DNA"/>
</dbReference>
<dbReference type="SMART" id="SM00530">
    <property type="entry name" value="HTH_XRE"/>
    <property type="match status" value="1"/>
</dbReference>
<gene>
    <name evidence="3" type="ORF">HYG85_04935</name>
</gene>
<dbReference type="InterPro" id="IPR010982">
    <property type="entry name" value="Lambda_DNA-bd_dom_sf"/>
</dbReference>
<dbReference type="RefSeq" id="WP_212692545.1">
    <property type="nucleotide sequence ID" value="NZ_CP058561.1"/>
</dbReference>
<dbReference type="InterPro" id="IPR001387">
    <property type="entry name" value="Cro/C1-type_HTH"/>
</dbReference>
<keyword evidence="1" id="KW-0238">DNA-binding</keyword>
<dbReference type="PROSITE" id="PS50943">
    <property type="entry name" value="HTH_CROC1"/>
    <property type="match status" value="1"/>
</dbReference>
<evidence type="ECO:0000313" key="4">
    <source>
        <dbReference type="Proteomes" id="UP000677305"/>
    </source>
</evidence>
<protein>
    <submittedName>
        <fullName evidence="3">Helix-turn-helix transcriptional regulator</fullName>
    </submittedName>
</protein>
<keyword evidence="4" id="KW-1185">Reference proteome</keyword>
<dbReference type="PANTHER" id="PTHR46558">
    <property type="entry name" value="TRACRIPTIONAL REGULATORY PROTEIN-RELATED-RELATED"/>
    <property type="match status" value="1"/>
</dbReference>
<dbReference type="PANTHER" id="PTHR46558:SF11">
    <property type="entry name" value="HTH-TYPE TRANSCRIPTIONAL REGULATOR XRE"/>
    <property type="match status" value="1"/>
</dbReference>
<dbReference type="AlphaFoldDB" id="A0A8J8M8H0"/>